<reference evidence="3" key="1">
    <citation type="journal article" date="2019" name="Nat. Commun.">
        <title>The genome of broomcorn millet.</title>
        <authorList>
            <person name="Zou C."/>
            <person name="Miki D."/>
            <person name="Li D."/>
            <person name="Tang Q."/>
            <person name="Xiao L."/>
            <person name="Rajput S."/>
            <person name="Deng P."/>
            <person name="Jia W."/>
            <person name="Huang R."/>
            <person name="Zhang M."/>
            <person name="Sun Y."/>
            <person name="Hu J."/>
            <person name="Fu X."/>
            <person name="Schnable P.S."/>
            <person name="Li F."/>
            <person name="Zhang H."/>
            <person name="Feng B."/>
            <person name="Zhu X."/>
            <person name="Liu R."/>
            <person name="Schnable J.C."/>
            <person name="Zhu J.-K."/>
            <person name="Zhang H."/>
        </authorList>
    </citation>
    <scope>NUCLEOTIDE SEQUENCE [LARGE SCALE GENOMIC DNA]</scope>
</reference>
<dbReference type="AlphaFoldDB" id="A0A3L6TFP7"/>
<dbReference type="OrthoDB" id="687072at2759"/>
<dbReference type="Proteomes" id="UP000275267">
    <property type="component" value="Unassembled WGS sequence"/>
</dbReference>
<feature type="region of interest" description="Disordered" evidence="1">
    <location>
        <begin position="1"/>
        <end position="22"/>
    </location>
</feature>
<proteinExistence type="predicted"/>
<keyword evidence="3" id="KW-1185">Reference proteome</keyword>
<accession>A0A3L6TFP7</accession>
<dbReference type="EMBL" id="PQIB02000001">
    <property type="protein sequence ID" value="RLN39173.1"/>
    <property type="molecule type" value="Genomic_DNA"/>
</dbReference>
<sequence length="97" mass="11015">MAFIPTPTAKKSGHSRSSNYTTEEDEALIMACESVSLDAVKGNEQSSSTYWKRIYDHYHRNKRSTSPRIDIKEWIDLKGDHLLCCIVGLYCNTTRSG</sequence>
<comment type="caution">
    <text evidence="2">The sequence shown here is derived from an EMBL/GenBank/DDBJ whole genome shotgun (WGS) entry which is preliminary data.</text>
</comment>
<name>A0A3L6TFP7_PANMI</name>
<evidence type="ECO:0000313" key="3">
    <source>
        <dbReference type="Proteomes" id="UP000275267"/>
    </source>
</evidence>
<evidence type="ECO:0000256" key="1">
    <source>
        <dbReference type="SAM" id="MobiDB-lite"/>
    </source>
</evidence>
<dbReference type="PANTHER" id="PTHR45125:SF3">
    <property type="entry name" value="NO-APICAL-MERISTEM-ASSOCIATED CARBOXY-TERMINAL DOMAIN PROTEIN"/>
    <property type="match status" value="1"/>
</dbReference>
<dbReference type="PANTHER" id="PTHR45125">
    <property type="entry name" value="F21J9.4-RELATED"/>
    <property type="match status" value="1"/>
</dbReference>
<evidence type="ECO:0000313" key="2">
    <source>
        <dbReference type="EMBL" id="RLN39173.1"/>
    </source>
</evidence>
<gene>
    <name evidence="2" type="ORF">C2845_PM01G44860</name>
</gene>
<organism evidence="2 3">
    <name type="scientific">Panicum miliaceum</name>
    <name type="common">Proso millet</name>
    <name type="synonym">Broomcorn millet</name>
    <dbReference type="NCBI Taxonomy" id="4540"/>
    <lineage>
        <taxon>Eukaryota</taxon>
        <taxon>Viridiplantae</taxon>
        <taxon>Streptophyta</taxon>
        <taxon>Embryophyta</taxon>
        <taxon>Tracheophyta</taxon>
        <taxon>Spermatophyta</taxon>
        <taxon>Magnoliopsida</taxon>
        <taxon>Liliopsida</taxon>
        <taxon>Poales</taxon>
        <taxon>Poaceae</taxon>
        <taxon>PACMAD clade</taxon>
        <taxon>Panicoideae</taxon>
        <taxon>Panicodae</taxon>
        <taxon>Paniceae</taxon>
        <taxon>Panicinae</taxon>
        <taxon>Panicum</taxon>
        <taxon>Panicum sect. Panicum</taxon>
    </lineage>
</organism>
<protein>
    <submittedName>
        <fullName evidence="2">Uncharacterized protein</fullName>
    </submittedName>
</protein>